<sequence length="41" mass="4906">MALLIKFYQLMAARLGTIFTQPLWKTISLDQTPSYYIQRKR</sequence>
<evidence type="ECO:0000313" key="2">
    <source>
        <dbReference type="Proteomes" id="UP000005268"/>
    </source>
</evidence>
<evidence type="ECO:0000313" key="1">
    <source>
        <dbReference type="EMBL" id="AFK67035.1"/>
    </source>
</evidence>
<accession>I3UNG4</accession>
<dbReference type="KEGG" id="ppi:YSA_00485"/>
<protein>
    <submittedName>
        <fullName evidence="1">Uncharacterized protein</fullName>
    </submittedName>
</protein>
<organism evidence="1 2">
    <name type="scientific">Pseudomonas putida ND6</name>
    <dbReference type="NCBI Taxonomy" id="231023"/>
    <lineage>
        <taxon>Bacteria</taxon>
        <taxon>Pseudomonadati</taxon>
        <taxon>Pseudomonadota</taxon>
        <taxon>Gammaproteobacteria</taxon>
        <taxon>Pseudomonadales</taxon>
        <taxon>Pseudomonadaceae</taxon>
        <taxon>Pseudomonas</taxon>
    </lineage>
</organism>
<gene>
    <name evidence="1" type="ORF">YSA_00485</name>
</gene>
<dbReference type="EMBL" id="CP003588">
    <property type="protein sequence ID" value="AFK67035.1"/>
    <property type="molecule type" value="Genomic_DNA"/>
</dbReference>
<dbReference type="Proteomes" id="UP000005268">
    <property type="component" value="Chromosome"/>
</dbReference>
<proteinExistence type="predicted"/>
<dbReference type="HOGENOM" id="CLU_3275382_0_0_6"/>
<name>I3UNG4_PSEPU</name>
<reference evidence="1 2" key="1">
    <citation type="journal article" date="2012" name="J. Bacteriol.">
        <title>Complete Genome Sequence of the Naphthalene-Degrading Pseudomonas putida Strain ND6.</title>
        <authorList>
            <person name="Li S."/>
            <person name="Zhao H."/>
            <person name="Li Y."/>
            <person name="Niu S."/>
            <person name="Cai B."/>
        </authorList>
    </citation>
    <scope>NUCLEOTIDE SEQUENCE [LARGE SCALE GENOMIC DNA]</scope>
    <source>
        <strain evidence="1 2">ND6</strain>
    </source>
</reference>
<dbReference type="AlphaFoldDB" id="I3UNG4"/>